<evidence type="ECO:0000256" key="6">
    <source>
        <dbReference type="ARBA" id="ARBA00012766"/>
    </source>
</evidence>
<feature type="binding site" evidence="14">
    <location>
        <position position="205"/>
    </location>
    <ligand>
        <name>substrate</name>
    </ligand>
</feature>
<keyword evidence="9" id="KW-0686">Riboflavin biosynthesis</keyword>
<keyword evidence="12" id="KW-0511">Multifunctional enzyme</keyword>
<name>A0A5B8S4C7_9SPHN</name>
<dbReference type="Gene3D" id="3.40.430.10">
    <property type="entry name" value="Dihydrofolate Reductase, subunit A"/>
    <property type="match status" value="2"/>
</dbReference>
<evidence type="ECO:0000256" key="13">
    <source>
        <dbReference type="PIRSR" id="PIRSR006769-1"/>
    </source>
</evidence>
<feature type="binding site" evidence="15">
    <location>
        <position position="53"/>
    </location>
    <ligand>
        <name>Zn(2+)</name>
        <dbReference type="ChEBI" id="CHEBI:29105"/>
        <note>catalytic</note>
    </ligand>
</feature>
<feature type="binding site" evidence="14">
    <location>
        <begin position="254"/>
        <end position="260"/>
    </location>
    <ligand>
        <name>NADP(+)</name>
        <dbReference type="ChEBI" id="CHEBI:58349"/>
    </ligand>
</feature>
<feature type="binding site" evidence="14">
    <location>
        <position position="197"/>
    </location>
    <ligand>
        <name>NADP(+)</name>
        <dbReference type="ChEBI" id="CHEBI:58349"/>
    </ligand>
</feature>
<comment type="pathway">
    <text evidence="3">Cofactor biosynthesis; riboflavin biosynthesis; 5-amino-6-(D-ribitylamino)uracil from GTP: step 3/4.</text>
</comment>
<evidence type="ECO:0000256" key="14">
    <source>
        <dbReference type="PIRSR" id="PIRSR006769-2"/>
    </source>
</evidence>
<dbReference type="SUPFAM" id="SSF53597">
    <property type="entry name" value="Dihydrofolate reductase-like"/>
    <property type="match status" value="1"/>
</dbReference>
<dbReference type="NCBIfam" id="TIGR00326">
    <property type="entry name" value="eubact_ribD"/>
    <property type="match status" value="1"/>
</dbReference>
<dbReference type="EC" id="1.1.1.193" evidence="7"/>
<dbReference type="PROSITE" id="PS51747">
    <property type="entry name" value="CYT_DCMP_DEAMINASES_2"/>
    <property type="match status" value="1"/>
</dbReference>
<keyword evidence="11 17" id="KW-0560">Oxidoreductase</keyword>
<dbReference type="Pfam" id="PF00383">
    <property type="entry name" value="dCMP_cyt_deam_1"/>
    <property type="match status" value="1"/>
</dbReference>
<reference evidence="17 18" key="1">
    <citation type="journal article" date="2013" name="J. Microbiol. Biotechnol.">
        <title>Novosphingobium ginsenosidimutans sp. nov., with the ability to convert ginsenoside.</title>
        <authorList>
            <person name="Kim J.K."/>
            <person name="He D."/>
            <person name="Liu Q.M."/>
            <person name="Park H.Y."/>
            <person name="Jung M.S."/>
            <person name="Yoon M.H."/>
            <person name="Kim S.C."/>
            <person name="Im W.T."/>
        </authorList>
    </citation>
    <scope>NUCLEOTIDE SEQUENCE [LARGE SCALE GENOMIC DNA]</scope>
    <source>
        <strain evidence="17 18">FW-6</strain>
    </source>
</reference>
<keyword evidence="18" id="KW-1185">Reference proteome</keyword>
<dbReference type="SUPFAM" id="SSF53927">
    <property type="entry name" value="Cytidine deaminase-like"/>
    <property type="match status" value="1"/>
</dbReference>
<evidence type="ECO:0000256" key="1">
    <source>
        <dbReference type="ARBA" id="ARBA00002151"/>
    </source>
</evidence>
<accession>A0A5B8S4C7</accession>
<evidence type="ECO:0000313" key="18">
    <source>
        <dbReference type="Proteomes" id="UP000321172"/>
    </source>
</evidence>
<dbReference type="PANTHER" id="PTHR38011:SF7">
    <property type="entry name" value="2,5-DIAMINO-6-RIBOSYLAMINO-4(3H)-PYRIMIDINONE 5'-PHOSPHATE REDUCTASE"/>
    <property type="match status" value="1"/>
</dbReference>
<keyword evidence="10 14" id="KW-0521">NADP</keyword>
<dbReference type="PANTHER" id="PTHR38011">
    <property type="entry name" value="DIHYDROFOLATE REDUCTASE FAMILY PROTEIN (AFU_ORTHOLOGUE AFUA_8G06820)"/>
    <property type="match status" value="1"/>
</dbReference>
<feature type="domain" description="CMP/dCMP-type deaminase" evidence="16">
    <location>
        <begin position="4"/>
        <end position="118"/>
    </location>
</feature>
<dbReference type="RefSeq" id="WP_147090422.1">
    <property type="nucleotide sequence ID" value="NZ_BAABJD010000006.1"/>
</dbReference>
<evidence type="ECO:0000256" key="8">
    <source>
        <dbReference type="ARBA" id="ARBA00019930"/>
    </source>
</evidence>
<evidence type="ECO:0000256" key="11">
    <source>
        <dbReference type="ARBA" id="ARBA00023002"/>
    </source>
</evidence>
<keyword evidence="15" id="KW-0479">Metal-binding</keyword>
<feature type="binding site" evidence="14">
    <location>
        <position position="252"/>
    </location>
    <ligand>
        <name>substrate</name>
    </ligand>
</feature>
<feature type="binding site" evidence="14">
    <location>
        <position position="185"/>
    </location>
    <ligand>
        <name>substrate</name>
    </ligand>
</feature>
<comment type="pathway">
    <text evidence="2">Cofactor biosynthesis; riboflavin biosynthesis; 5-amino-6-(D-ribitylamino)uracil from GTP: step 2/4.</text>
</comment>
<dbReference type="InterPro" id="IPR004794">
    <property type="entry name" value="Eubact_RibD"/>
</dbReference>
<feature type="binding site" evidence="15">
    <location>
        <position position="78"/>
    </location>
    <ligand>
        <name>Zn(2+)</name>
        <dbReference type="ChEBI" id="CHEBI:29105"/>
        <note>catalytic</note>
    </ligand>
</feature>
<proteinExistence type="inferred from homology"/>
<evidence type="ECO:0000256" key="10">
    <source>
        <dbReference type="ARBA" id="ARBA00022857"/>
    </source>
</evidence>
<dbReference type="EMBL" id="CP042345">
    <property type="protein sequence ID" value="QEA16341.1"/>
    <property type="molecule type" value="Genomic_DNA"/>
</dbReference>
<evidence type="ECO:0000256" key="5">
    <source>
        <dbReference type="ARBA" id="ARBA00007417"/>
    </source>
</evidence>
<dbReference type="AlphaFoldDB" id="A0A5B8S4C7"/>
<evidence type="ECO:0000256" key="9">
    <source>
        <dbReference type="ARBA" id="ARBA00022619"/>
    </source>
</evidence>
<dbReference type="Proteomes" id="UP000321172">
    <property type="component" value="Chromosome"/>
</dbReference>
<comment type="similarity">
    <text evidence="5">In the C-terminal section; belongs to the HTP reductase family.</text>
</comment>
<dbReference type="KEGG" id="ngf:FRF71_09440"/>
<comment type="function">
    <text evidence="1">Converts 2,5-diamino-6-(ribosylamino)-4(3h)-pyrimidinone 5'-phosphate into 5-amino-6-(ribosylamino)-2,4(1h,3h)-pyrimidinedione 5'-phosphate.</text>
</comment>
<evidence type="ECO:0000256" key="3">
    <source>
        <dbReference type="ARBA" id="ARBA00004910"/>
    </source>
</evidence>
<dbReference type="EC" id="3.5.4.26" evidence="6"/>
<dbReference type="InterPro" id="IPR002125">
    <property type="entry name" value="CMP_dCMP_dom"/>
</dbReference>
<feature type="binding site" evidence="14">
    <location>
        <position position="157"/>
    </location>
    <ligand>
        <name>NADP(+)</name>
        <dbReference type="ChEBI" id="CHEBI:58349"/>
    </ligand>
</feature>
<dbReference type="InterPro" id="IPR016193">
    <property type="entry name" value="Cytidine_deaminase-like"/>
</dbReference>
<dbReference type="UniPathway" id="UPA00275">
    <property type="reaction ID" value="UER00401"/>
</dbReference>
<feature type="binding site" evidence="14">
    <location>
        <position position="208"/>
    </location>
    <ligand>
        <name>substrate</name>
    </ligand>
</feature>
<feature type="binding site" evidence="14">
    <location>
        <position position="201"/>
    </location>
    <ligand>
        <name>NADP(+)</name>
        <dbReference type="ChEBI" id="CHEBI:58349"/>
    </ligand>
</feature>
<protein>
    <recommendedName>
        <fullName evidence="8">Riboflavin biosynthesis protein RibD</fullName>
        <ecNumber evidence="7">1.1.1.193</ecNumber>
        <ecNumber evidence="6">3.5.4.26</ecNumber>
    </recommendedName>
</protein>
<dbReference type="PIRSF" id="PIRSF006769">
    <property type="entry name" value="RibD"/>
    <property type="match status" value="1"/>
</dbReference>
<dbReference type="Pfam" id="PF01872">
    <property type="entry name" value="RibD_C"/>
    <property type="match status" value="2"/>
</dbReference>
<dbReference type="GO" id="GO:0008703">
    <property type="term" value="F:5-amino-6-(5-phosphoribosylamino)uracil reductase activity"/>
    <property type="evidence" value="ECO:0007669"/>
    <property type="project" value="UniProtKB-EC"/>
</dbReference>
<keyword evidence="17" id="KW-0378">Hydrolase</keyword>
<evidence type="ECO:0000256" key="7">
    <source>
        <dbReference type="ARBA" id="ARBA00013173"/>
    </source>
</evidence>
<evidence type="ECO:0000259" key="16">
    <source>
        <dbReference type="PROSITE" id="PS51747"/>
    </source>
</evidence>
<dbReference type="InterPro" id="IPR002734">
    <property type="entry name" value="RibDG_C"/>
</dbReference>
<evidence type="ECO:0000256" key="4">
    <source>
        <dbReference type="ARBA" id="ARBA00005259"/>
    </source>
</evidence>
<evidence type="ECO:0000256" key="12">
    <source>
        <dbReference type="ARBA" id="ARBA00023268"/>
    </source>
</evidence>
<comment type="similarity">
    <text evidence="4">In the N-terminal section; belongs to the cytidine and deoxycytidylate deaminase family.</text>
</comment>
<feature type="binding site" evidence="15">
    <location>
        <position position="88"/>
    </location>
    <ligand>
        <name>Zn(2+)</name>
        <dbReference type="ChEBI" id="CHEBI:29105"/>
        <note>catalytic</note>
    </ligand>
</feature>
<dbReference type="OrthoDB" id="9800865at2"/>
<comment type="cofactor">
    <cofactor evidence="15">
        <name>Zn(2+)</name>
        <dbReference type="ChEBI" id="CHEBI:29105"/>
    </cofactor>
    <text evidence="15">Binds 1 zinc ion.</text>
</comment>
<evidence type="ECO:0000256" key="2">
    <source>
        <dbReference type="ARBA" id="ARBA00004882"/>
    </source>
</evidence>
<keyword evidence="15" id="KW-0862">Zinc</keyword>
<evidence type="ECO:0000256" key="15">
    <source>
        <dbReference type="PIRSR" id="PIRSR006769-3"/>
    </source>
</evidence>
<dbReference type="GO" id="GO:0009231">
    <property type="term" value="P:riboflavin biosynthetic process"/>
    <property type="evidence" value="ECO:0007669"/>
    <property type="project" value="UniProtKB-UniPathway"/>
</dbReference>
<gene>
    <name evidence="17" type="primary">ribD</name>
    <name evidence="17" type="ORF">FRF71_09440</name>
</gene>
<dbReference type="InterPro" id="IPR024072">
    <property type="entry name" value="DHFR-like_dom_sf"/>
</dbReference>
<dbReference type="Gene3D" id="3.40.140.10">
    <property type="entry name" value="Cytidine Deaminase, domain 2"/>
    <property type="match status" value="1"/>
</dbReference>
<sequence>MSADTDHRWLAAAAALAARGRPLSRPNPAVGAILVRDGRIVGRGWTQAGGRPHAEAVALAAAGQAAQGATLYVTLEPCAHHSERGPACADLVAAAGLSRVVVGCHDPDPRTAGAGIARITAAGTPVELIDHPACRASLSGFLTRCAHGRPEVTLKLALSADCRFAPPQGQWLTGEIARAHTHAWRAKMDAILVGRGTLAADNPRLDVRLPGLADRSPQRWLLTRGTAPEGWHALPSPQDIAMLSPAQYLMVEGGAQTARAFLAAGLVDRMMLYRAPQTVGGDGAALPELAADVLAGSDSWQLIDSRPLGNDRLDVYERR</sequence>
<evidence type="ECO:0000313" key="17">
    <source>
        <dbReference type="EMBL" id="QEA16341.1"/>
    </source>
</evidence>
<dbReference type="GO" id="GO:0046872">
    <property type="term" value="F:metal ion binding"/>
    <property type="evidence" value="ECO:0007669"/>
    <property type="project" value="UniProtKB-KW"/>
</dbReference>
<dbReference type="InterPro" id="IPR050765">
    <property type="entry name" value="Riboflavin_Biosynth_HTPR"/>
</dbReference>
<feature type="active site" description="Proton donor" evidence="13">
    <location>
        <position position="55"/>
    </location>
</feature>
<organism evidence="17 18">
    <name type="scientific">Novosphingobium ginsenosidimutans</name>
    <dbReference type="NCBI Taxonomy" id="1176536"/>
    <lineage>
        <taxon>Bacteria</taxon>
        <taxon>Pseudomonadati</taxon>
        <taxon>Pseudomonadota</taxon>
        <taxon>Alphaproteobacteria</taxon>
        <taxon>Sphingomonadales</taxon>
        <taxon>Sphingomonadaceae</taxon>
        <taxon>Novosphingobium</taxon>
    </lineage>
</organism>
<feature type="binding site" evidence="14">
    <location>
        <position position="171"/>
    </location>
    <ligand>
        <name>NADP(+)</name>
        <dbReference type="ChEBI" id="CHEBI:58349"/>
    </ligand>
</feature>
<dbReference type="GO" id="GO:0008835">
    <property type="term" value="F:diaminohydroxyphosphoribosylaminopyrimidine deaminase activity"/>
    <property type="evidence" value="ECO:0007669"/>
    <property type="project" value="UniProtKB-EC"/>
</dbReference>